<dbReference type="CDD" id="cd02440">
    <property type="entry name" value="AdoMet_MTases"/>
    <property type="match status" value="1"/>
</dbReference>
<dbReference type="Pfam" id="PF08241">
    <property type="entry name" value="Methyltransf_11"/>
    <property type="match status" value="1"/>
</dbReference>
<keyword evidence="2" id="KW-0808">Transferase</keyword>
<sequence length="250" mass="28492">MNIKWNAEGYTKDFQFVHKYGEDVLNLIDAEKGMKILDLGCGNGALTRKIADMGVEAIGMDASMEMLNVAKSNYPELTFMQDNATKFTSDEPVDCIFSNAVFHWIDDQDELVSSISESLKVNGQLVCEFGGKGCAETIHSALQKAFEKRGLKYKRTFYFPTIGEYAPILEKHGLKVLYATLFDRKTALIGEDGMKDWIKMFVTLPFESLDKVLTEEIIEEAVQELKPILYEDETWYADYVRIRIKAQKIF</sequence>
<dbReference type="SUPFAM" id="SSF53335">
    <property type="entry name" value="S-adenosyl-L-methionine-dependent methyltransferases"/>
    <property type="match status" value="1"/>
</dbReference>
<dbReference type="RefSeq" id="WP_058294472.1">
    <property type="nucleotide sequence ID" value="NZ_CAMRXG010000054.1"/>
</dbReference>
<dbReference type="STRING" id="137838.GCA_001458595_01599"/>
<reference evidence="2 3" key="1">
    <citation type="submission" date="2017-10" db="EMBL/GenBank/DDBJ databases">
        <title>Effective Description of Clostridium neonatale sp. nov. linked to necrotizing enterocolitis in neonates and a clarification of species assignable to the genus Clostridium (Prazmowski 1880) emend. Lawson and Rainey 2016.</title>
        <authorList>
            <person name="Bernard K."/>
            <person name="Burdz T."/>
            <person name="Wiebe D."/>
            <person name="Balcewich B."/>
            <person name="Alfa M."/>
            <person name="Bernier A.-M."/>
        </authorList>
    </citation>
    <scope>NUCLEOTIDE SEQUENCE [LARGE SCALE GENOMIC DNA]</scope>
    <source>
        <strain evidence="2 3">LCDC99A005</strain>
    </source>
</reference>
<keyword evidence="3" id="KW-1185">Reference proteome</keyword>
<gene>
    <name evidence="2" type="ORF">CQ394_00805</name>
</gene>
<dbReference type="AlphaFoldDB" id="A0A2A7MG33"/>
<dbReference type="Proteomes" id="UP000220840">
    <property type="component" value="Unassembled WGS sequence"/>
</dbReference>
<evidence type="ECO:0000259" key="1">
    <source>
        <dbReference type="Pfam" id="PF08241"/>
    </source>
</evidence>
<dbReference type="GO" id="GO:0008757">
    <property type="term" value="F:S-adenosylmethionine-dependent methyltransferase activity"/>
    <property type="evidence" value="ECO:0007669"/>
    <property type="project" value="InterPro"/>
</dbReference>
<comment type="caution">
    <text evidence="2">The sequence shown here is derived from an EMBL/GenBank/DDBJ whole genome shotgun (WGS) entry which is preliminary data.</text>
</comment>
<dbReference type="Gene3D" id="3.40.50.150">
    <property type="entry name" value="Vaccinia Virus protein VP39"/>
    <property type="match status" value="1"/>
</dbReference>
<protein>
    <submittedName>
        <fullName evidence="2">SAM-dependent methyltransferase</fullName>
    </submittedName>
</protein>
<dbReference type="EMBL" id="PDCJ01000001">
    <property type="protein sequence ID" value="PEG30301.1"/>
    <property type="molecule type" value="Genomic_DNA"/>
</dbReference>
<evidence type="ECO:0000313" key="2">
    <source>
        <dbReference type="EMBL" id="PEG30301.1"/>
    </source>
</evidence>
<feature type="domain" description="Methyltransferase type 11" evidence="1">
    <location>
        <begin position="37"/>
        <end position="127"/>
    </location>
</feature>
<accession>A0A2A7MG33</accession>
<dbReference type="GO" id="GO:0032259">
    <property type="term" value="P:methylation"/>
    <property type="evidence" value="ECO:0007669"/>
    <property type="project" value="UniProtKB-KW"/>
</dbReference>
<proteinExistence type="predicted"/>
<name>A0A2A7MG33_9CLOT</name>
<dbReference type="InterPro" id="IPR029063">
    <property type="entry name" value="SAM-dependent_MTases_sf"/>
</dbReference>
<dbReference type="InterPro" id="IPR013216">
    <property type="entry name" value="Methyltransf_11"/>
</dbReference>
<organism evidence="2 3">
    <name type="scientific">Clostridium neonatale</name>
    <dbReference type="NCBI Taxonomy" id="137838"/>
    <lineage>
        <taxon>Bacteria</taxon>
        <taxon>Bacillati</taxon>
        <taxon>Bacillota</taxon>
        <taxon>Clostridia</taxon>
        <taxon>Eubacteriales</taxon>
        <taxon>Clostridiaceae</taxon>
        <taxon>Clostridium</taxon>
    </lineage>
</organism>
<dbReference type="OrthoDB" id="9774345at2"/>
<evidence type="ECO:0000313" key="3">
    <source>
        <dbReference type="Proteomes" id="UP000220840"/>
    </source>
</evidence>
<dbReference type="PANTHER" id="PTHR43861">
    <property type="entry name" value="TRANS-ACONITATE 2-METHYLTRANSFERASE-RELATED"/>
    <property type="match status" value="1"/>
</dbReference>
<dbReference type="PANTHER" id="PTHR43861:SF1">
    <property type="entry name" value="TRANS-ACONITATE 2-METHYLTRANSFERASE"/>
    <property type="match status" value="1"/>
</dbReference>
<keyword evidence="2" id="KW-0489">Methyltransferase</keyword>